<dbReference type="RefSeq" id="WP_034431872.1">
    <property type="nucleotide sequence ID" value="NZ_CBTK010000094.1"/>
</dbReference>
<organism evidence="2 3">
    <name type="scientific">Candidatus Contendobacter odensis Run_B_J11</name>
    <dbReference type="NCBI Taxonomy" id="1400861"/>
    <lineage>
        <taxon>Bacteria</taxon>
        <taxon>Pseudomonadati</taxon>
        <taxon>Pseudomonadota</taxon>
        <taxon>Gammaproteobacteria</taxon>
        <taxon>Candidatus Competibacteraceae</taxon>
        <taxon>Candidatus Contendibacter</taxon>
    </lineage>
</organism>
<sequence length="127" mass="13004">MKSIQQSLRLFPLALSLSLTSLAHADANLHAISQHGGAMVETASGVILEMAPRDNALYLYEHSGQPLSVEGASGKLVVTGGKGPIALTPAGGNRLNLAEPLPAGAKAVVSITLPGKAPIQSRLEPAH</sequence>
<keyword evidence="3" id="KW-1185">Reference proteome</keyword>
<gene>
    <name evidence="2" type="ORF">BN874_1830008</name>
</gene>
<name>A0A7U7GAS6_9GAMM</name>
<reference evidence="2 3" key="1">
    <citation type="journal article" date="2014" name="ISME J.">
        <title>Candidatus Competibacter-lineage genomes retrieved from metagenomes reveal functional metabolic diversity.</title>
        <authorList>
            <person name="McIlroy S.J."/>
            <person name="Albertsen M."/>
            <person name="Andresen E.K."/>
            <person name="Saunders A.M."/>
            <person name="Kristiansen R."/>
            <person name="Stokholm-Bjerregaard M."/>
            <person name="Nielsen K.L."/>
            <person name="Nielsen P.H."/>
        </authorList>
    </citation>
    <scope>NUCLEOTIDE SEQUENCE [LARGE SCALE GENOMIC DNA]</scope>
    <source>
        <strain evidence="2 3">Run_B_J11</strain>
    </source>
</reference>
<keyword evidence="1" id="KW-0732">Signal</keyword>
<dbReference type="Proteomes" id="UP000019184">
    <property type="component" value="Unassembled WGS sequence"/>
</dbReference>
<protein>
    <submittedName>
        <fullName evidence="2">Uncharacterized protein</fullName>
    </submittedName>
</protein>
<evidence type="ECO:0000313" key="2">
    <source>
        <dbReference type="EMBL" id="CDH44686.1"/>
    </source>
</evidence>
<feature type="signal peptide" evidence="1">
    <location>
        <begin position="1"/>
        <end position="25"/>
    </location>
</feature>
<feature type="chain" id="PRO_5030779383" evidence="1">
    <location>
        <begin position="26"/>
        <end position="127"/>
    </location>
</feature>
<dbReference type="OrthoDB" id="8592387at2"/>
<evidence type="ECO:0000313" key="3">
    <source>
        <dbReference type="Proteomes" id="UP000019184"/>
    </source>
</evidence>
<dbReference type="EMBL" id="CBTK010000094">
    <property type="protein sequence ID" value="CDH44686.1"/>
    <property type="molecule type" value="Genomic_DNA"/>
</dbReference>
<proteinExistence type="predicted"/>
<evidence type="ECO:0000256" key="1">
    <source>
        <dbReference type="SAM" id="SignalP"/>
    </source>
</evidence>
<comment type="caution">
    <text evidence="2">The sequence shown here is derived from an EMBL/GenBank/DDBJ whole genome shotgun (WGS) entry which is preliminary data.</text>
</comment>
<dbReference type="AlphaFoldDB" id="A0A7U7GAS6"/>
<accession>A0A7U7GAS6</accession>